<proteinExistence type="predicted"/>
<protein>
    <submittedName>
        <fullName evidence="1">Uncharacterized protein</fullName>
    </submittedName>
</protein>
<evidence type="ECO:0000313" key="1">
    <source>
        <dbReference type="EMBL" id="RKP16161.1"/>
    </source>
</evidence>
<organism evidence="1 2">
    <name type="scientific">Rozella allomycis (strain CSF55)</name>
    <dbReference type="NCBI Taxonomy" id="988480"/>
    <lineage>
        <taxon>Eukaryota</taxon>
        <taxon>Fungi</taxon>
        <taxon>Fungi incertae sedis</taxon>
        <taxon>Cryptomycota</taxon>
        <taxon>Cryptomycota incertae sedis</taxon>
        <taxon>Rozella</taxon>
    </lineage>
</organism>
<name>A0A4P9YC46_ROZAC</name>
<dbReference type="AlphaFoldDB" id="A0A4P9YC46"/>
<evidence type="ECO:0000313" key="2">
    <source>
        <dbReference type="Proteomes" id="UP000281549"/>
    </source>
</evidence>
<gene>
    <name evidence="1" type="ORF">ROZALSC1DRAFT_25599</name>
</gene>
<sequence>MEKNEKNELIRNSLVLKPLSDLDLAVMLKGIEYPWNIWEFNTKVGHSRRMLMKNSGLMKSLLVHEGETHSMQEIDISTSRRMWEGIWETGINSYYLSYYTNKRFARFSNVSAMCPKFQVREETVFHRFFDCESFSKLI</sequence>
<reference evidence="2" key="1">
    <citation type="journal article" date="2018" name="Nat. Microbiol.">
        <title>Leveraging single-cell genomics to expand the fungal tree of life.</title>
        <authorList>
            <person name="Ahrendt S.R."/>
            <person name="Quandt C.A."/>
            <person name="Ciobanu D."/>
            <person name="Clum A."/>
            <person name="Salamov A."/>
            <person name="Andreopoulos B."/>
            <person name="Cheng J.F."/>
            <person name="Woyke T."/>
            <person name="Pelin A."/>
            <person name="Henrissat B."/>
            <person name="Reynolds N.K."/>
            <person name="Benny G.L."/>
            <person name="Smith M.E."/>
            <person name="James T.Y."/>
            <person name="Grigoriev I.V."/>
        </authorList>
    </citation>
    <scope>NUCLEOTIDE SEQUENCE [LARGE SCALE GENOMIC DNA]</scope>
    <source>
        <strain evidence="2">CSF55</strain>
    </source>
</reference>
<accession>A0A4P9YC46</accession>
<dbReference type="Proteomes" id="UP000281549">
    <property type="component" value="Unassembled WGS sequence"/>
</dbReference>
<dbReference type="EMBL" id="ML006899">
    <property type="protein sequence ID" value="RKP16161.1"/>
    <property type="molecule type" value="Genomic_DNA"/>
</dbReference>